<evidence type="ECO:0000256" key="5">
    <source>
        <dbReference type="ARBA" id="ARBA00023237"/>
    </source>
</evidence>
<dbReference type="PROSITE" id="PS51257">
    <property type="entry name" value="PROKAR_LIPOPROTEIN"/>
    <property type="match status" value="1"/>
</dbReference>
<feature type="domain" description="RagB/SusD" evidence="7">
    <location>
        <begin position="263"/>
        <end position="419"/>
    </location>
</feature>
<evidence type="ECO:0000256" key="1">
    <source>
        <dbReference type="ARBA" id="ARBA00004442"/>
    </source>
</evidence>
<dbReference type="Proteomes" id="UP000322918">
    <property type="component" value="Unassembled WGS sequence"/>
</dbReference>
<dbReference type="AlphaFoldDB" id="A0A5M9HHA8"/>
<feature type="chain" id="PRO_5024459687" evidence="6">
    <location>
        <begin position="21"/>
        <end position="604"/>
    </location>
</feature>
<organism evidence="9 10">
    <name type="scientific">Arcticibacter tournemirensis</name>
    <dbReference type="NCBI Taxonomy" id="699437"/>
    <lineage>
        <taxon>Bacteria</taxon>
        <taxon>Pseudomonadati</taxon>
        <taxon>Bacteroidota</taxon>
        <taxon>Sphingobacteriia</taxon>
        <taxon>Sphingobacteriales</taxon>
        <taxon>Sphingobacteriaceae</taxon>
        <taxon>Arcticibacter</taxon>
    </lineage>
</organism>
<evidence type="ECO:0000313" key="10">
    <source>
        <dbReference type="Proteomes" id="UP000322918"/>
    </source>
</evidence>
<comment type="similarity">
    <text evidence="2">Belongs to the SusD family.</text>
</comment>
<dbReference type="InterPro" id="IPR033985">
    <property type="entry name" value="SusD-like_N"/>
</dbReference>
<evidence type="ECO:0000313" key="9">
    <source>
        <dbReference type="EMBL" id="KAA8484718.1"/>
    </source>
</evidence>
<comment type="caution">
    <text evidence="9">The sequence shown here is derived from an EMBL/GenBank/DDBJ whole genome shotgun (WGS) entry which is preliminary data.</text>
</comment>
<accession>A0A5M9HHA8</accession>
<dbReference type="Gene3D" id="1.25.40.390">
    <property type="match status" value="2"/>
</dbReference>
<evidence type="ECO:0000256" key="6">
    <source>
        <dbReference type="SAM" id="SignalP"/>
    </source>
</evidence>
<evidence type="ECO:0000259" key="7">
    <source>
        <dbReference type="Pfam" id="PF07980"/>
    </source>
</evidence>
<keyword evidence="10" id="KW-1185">Reference proteome</keyword>
<protein>
    <submittedName>
        <fullName evidence="9">RagB/SusD family nutrient uptake outer membrane protein</fullName>
    </submittedName>
</protein>
<evidence type="ECO:0000256" key="4">
    <source>
        <dbReference type="ARBA" id="ARBA00023136"/>
    </source>
</evidence>
<dbReference type="OrthoDB" id="5694214at2"/>
<dbReference type="InterPro" id="IPR011990">
    <property type="entry name" value="TPR-like_helical_dom_sf"/>
</dbReference>
<evidence type="ECO:0000259" key="8">
    <source>
        <dbReference type="Pfam" id="PF14322"/>
    </source>
</evidence>
<proteinExistence type="inferred from homology"/>
<dbReference type="Pfam" id="PF07980">
    <property type="entry name" value="SusD_RagB"/>
    <property type="match status" value="2"/>
</dbReference>
<evidence type="ECO:0000256" key="2">
    <source>
        <dbReference type="ARBA" id="ARBA00006275"/>
    </source>
</evidence>
<dbReference type="EMBL" id="VWNE01000007">
    <property type="protein sequence ID" value="KAA8484718.1"/>
    <property type="molecule type" value="Genomic_DNA"/>
</dbReference>
<reference evidence="9 10" key="1">
    <citation type="submission" date="2019-09" db="EMBL/GenBank/DDBJ databases">
        <title>Pararcticibacter amylolyticus gen. nov., sp. nov., isolated from a rottenly hemp rope, and reclassification of Pedobacter tournemirensis as Pararcticibacter tournemirensis comb. nov.</title>
        <authorList>
            <person name="Cai Y."/>
        </authorList>
    </citation>
    <scope>NUCLEOTIDE SEQUENCE [LARGE SCALE GENOMIC DNA]</scope>
    <source>
        <strain evidence="9 10">TF5-37.2-LB10</strain>
    </source>
</reference>
<keyword evidence="3 6" id="KW-0732">Signal</keyword>
<comment type="subcellular location">
    <subcellularLocation>
        <location evidence="1">Cell outer membrane</location>
    </subcellularLocation>
</comment>
<feature type="signal peptide" evidence="6">
    <location>
        <begin position="1"/>
        <end position="20"/>
    </location>
</feature>
<dbReference type="RefSeq" id="WP_141816839.1">
    <property type="nucleotide sequence ID" value="NZ_VFPL01000002.1"/>
</dbReference>
<evidence type="ECO:0000256" key="3">
    <source>
        <dbReference type="ARBA" id="ARBA00022729"/>
    </source>
</evidence>
<keyword evidence="4" id="KW-0472">Membrane</keyword>
<dbReference type="SUPFAM" id="SSF48452">
    <property type="entry name" value="TPR-like"/>
    <property type="match status" value="1"/>
</dbReference>
<feature type="domain" description="RagB/SusD" evidence="7">
    <location>
        <begin position="511"/>
        <end position="604"/>
    </location>
</feature>
<gene>
    <name evidence="9" type="ORF">F1649_05975</name>
</gene>
<name>A0A5M9HHA8_9SPHI</name>
<feature type="domain" description="SusD-like N-terminal" evidence="8">
    <location>
        <begin position="20"/>
        <end position="213"/>
    </location>
</feature>
<keyword evidence="5" id="KW-0998">Cell outer membrane</keyword>
<dbReference type="InterPro" id="IPR012944">
    <property type="entry name" value="SusD_RagB_dom"/>
</dbReference>
<sequence>MKKYLMIIIVVLLGSTSCNKFLDTEPTNFISPDYKTIAQLETGLAGVYDDLGMVYQDVWPYWINATTDVEYDRTGSSNSTIYVYSPADVYITNFWKFLYQGIYRANSVLAGTDNPGLDETPRDRIKGQALFLRAYFYFLLVSNFGDVPLMLDANPSITNLNVPRTPMKEVYDKIVTDMIEAEGLVDEAGEGGATFGGRVSKSAVRGILARVYLKMAGHPLNDKSKYEESLKWALKVKDSGKHSLEPDYREIFKRYARDEYDLNESIWEVEYNGNGTGNNQEYTYYIGARCGILCVDLEKGKSGGLLMASKKLYNLYGEEALSSTSPKASQDIRRDWNIATYSWGNQPKAVYTPVTDLFRRYAGKWRREYETLTPKGNNISGQNFPVLRYSDVLLMIAEAENELRGPGGAYEYVNQVRRRGHGILYGNRLRAIVVTNQGSNYTSVPTVTISGGATATAMINGGKVVAITLDEPAKLTKTGPYYTVSPTVTISGGGGSGATAVAAITSADGADLTADQTSSKEALFQAIKDERARELCFETSRRPDLIRWGNFEAVIKQYAVEGKAMGMTDPMVAWTNNVSFRTELLPIPIYDMTLNKALVQNPGY</sequence>
<dbReference type="Pfam" id="PF14322">
    <property type="entry name" value="SusD-like_3"/>
    <property type="match status" value="1"/>
</dbReference>
<dbReference type="GO" id="GO:0009279">
    <property type="term" value="C:cell outer membrane"/>
    <property type="evidence" value="ECO:0007669"/>
    <property type="project" value="UniProtKB-SubCell"/>
</dbReference>